<comment type="caution">
    <text evidence="2">The sequence shown here is derived from an EMBL/GenBank/DDBJ whole genome shotgun (WGS) entry which is preliminary data.</text>
</comment>
<organism evidence="2 3">
    <name type="scientific">candidate division WS6 bacterium GW2011_GWC1_36_11</name>
    <dbReference type="NCBI Taxonomy" id="1619090"/>
    <lineage>
        <taxon>Bacteria</taxon>
        <taxon>Candidatus Dojkabacteria</taxon>
    </lineage>
</organism>
<dbReference type="Proteomes" id="UP000034140">
    <property type="component" value="Unassembled WGS sequence"/>
</dbReference>
<gene>
    <name evidence="2" type="ORF">UR96_C0029G0015</name>
</gene>
<feature type="domain" description="Nudix hydrolase" evidence="1">
    <location>
        <begin position="45"/>
        <end position="182"/>
    </location>
</feature>
<dbReference type="Gene3D" id="3.90.79.10">
    <property type="entry name" value="Nucleoside Triphosphate Pyrophosphohydrolase"/>
    <property type="match status" value="1"/>
</dbReference>
<dbReference type="PANTHER" id="PTHR43736:SF1">
    <property type="entry name" value="DIHYDRONEOPTERIN TRIPHOSPHATE DIPHOSPHATASE"/>
    <property type="match status" value="1"/>
</dbReference>
<proteinExistence type="predicted"/>
<dbReference type="Pfam" id="PF00293">
    <property type="entry name" value="NUDIX"/>
    <property type="match status" value="1"/>
</dbReference>
<protein>
    <submittedName>
        <fullName evidence="2">ADP-ribose pyrophosphatase</fullName>
    </submittedName>
</protein>
<dbReference type="PANTHER" id="PTHR43736">
    <property type="entry name" value="ADP-RIBOSE PYROPHOSPHATASE"/>
    <property type="match status" value="1"/>
</dbReference>
<reference evidence="2 3" key="1">
    <citation type="journal article" date="2015" name="Nature">
        <title>rRNA introns, odd ribosomes, and small enigmatic genomes across a large radiation of phyla.</title>
        <authorList>
            <person name="Brown C.T."/>
            <person name="Hug L.A."/>
            <person name="Thomas B.C."/>
            <person name="Sharon I."/>
            <person name="Castelle C.J."/>
            <person name="Singh A."/>
            <person name="Wilkins M.J."/>
            <person name="Williams K.H."/>
            <person name="Banfield J.F."/>
        </authorList>
    </citation>
    <scope>NUCLEOTIDE SEQUENCE [LARGE SCALE GENOMIC DNA]</scope>
</reference>
<dbReference type="CDD" id="cd03674">
    <property type="entry name" value="NUDIX_Hydrolase"/>
    <property type="match status" value="1"/>
</dbReference>
<evidence type="ECO:0000259" key="1">
    <source>
        <dbReference type="PROSITE" id="PS51462"/>
    </source>
</evidence>
<name>A0A0G0DRR3_9BACT</name>
<dbReference type="AlphaFoldDB" id="A0A0G0DRR3"/>
<sequence length="191" mass="22090">MDSNQKLREELQKYKPYNAQEVKDKEVMLKYFEVFDDVLTRNNEIAHFSSSAFVLNKERNKILLVFHNILNSWNFEGGRADGDADLLGVAIKEVKEETGLKNVIPLTKDFFTINILPVSQHTRKGREVSAHLHLNVAYVFEADEKEPIQINEDENSGVKWVDIKDFLEITNNSRTYAKGLAKMKDEEFLPK</sequence>
<dbReference type="SUPFAM" id="SSF55811">
    <property type="entry name" value="Nudix"/>
    <property type="match status" value="1"/>
</dbReference>
<evidence type="ECO:0000313" key="3">
    <source>
        <dbReference type="Proteomes" id="UP000034140"/>
    </source>
</evidence>
<dbReference type="InterPro" id="IPR015797">
    <property type="entry name" value="NUDIX_hydrolase-like_dom_sf"/>
</dbReference>
<accession>A0A0G0DRR3</accession>
<dbReference type="PROSITE" id="PS51462">
    <property type="entry name" value="NUDIX"/>
    <property type="match status" value="1"/>
</dbReference>
<dbReference type="EMBL" id="LBRE01000029">
    <property type="protein sequence ID" value="KKP91681.1"/>
    <property type="molecule type" value="Genomic_DNA"/>
</dbReference>
<dbReference type="InterPro" id="IPR000086">
    <property type="entry name" value="NUDIX_hydrolase_dom"/>
</dbReference>
<evidence type="ECO:0000313" key="2">
    <source>
        <dbReference type="EMBL" id="KKP91681.1"/>
    </source>
</evidence>